<name>A0A1Y0ISS0_9BACL</name>
<keyword evidence="3" id="KW-1185">Reference proteome</keyword>
<evidence type="ECO:0000256" key="1">
    <source>
        <dbReference type="SAM" id="Phobius"/>
    </source>
</evidence>
<feature type="transmembrane region" description="Helical" evidence="1">
    <location>
        <begin position="6"/>
        <end position="26"/>
    </location>
</feature>
<evidence type="ECO:0000313" key="2">
    <source>
        <dbReference type="EMBL" id="ARU63049.1"/>
    </source>
</evidence>
<dbReference type="OrthoDB" id="9827826at2"/>
<sequence>MGELWLYSLIATIIVCAGCIPHYMLGKLMKKFNHFRQLKREEIEQVVLHSSDHDQPLDADQFLRLYNESIFMGDLQHAPKASQATDSILVRLQDGEQINITKRDQLFIVTRNKSDGHRVAFLTKQDSLNSMIR</sequence>
<keyword evidence="1" id="KW-0472">Membrane</keyword>
<evidence type="ECO:0000313" key="3">
    <source>
        <dbReference type="Proteomes" id="UP000195437"/>
    </source>
</evidence>
<protein>
    <submittedName>
        <fullName evidence="2">Uncharacterized protein</fullName>
    </submittedName>
</protein>
<gene>
    <name evidence="2" type="ORF">CBW65_20275</name>
</gene>
<reference evidence="3" key="1">
    <citation type="submission" date="2017-05" db="EMBL/GenBank/DDBJ databases">
        <authorList>
            <person name="Sung H."/>
        </authorList>
    </citation>
    <scope>NUCLEOTIDE SEQUENCE [LARGE SCALE GENOMIC DNA]</scope>
    <source>
        <strain evidence="3">AR23208</strain>
    </source>
</reference>
<dbReference type="EMBL" id="CP021434">
    <property type="protein sequence ID" value="ARU63049.1"/>
    <property type="molecule type" value="Genomic_DNA"/>
</dbReference>
<organism evidence="2 3">
    <name type="scientific">Tumebacillus avium</name>
    <dbReference type="NCBI Taxonomy" id="1903704"/>
    <lineage>
        <taxon>Bacteria</taxon>
        <taxon>Bacillati</taxon>
        <taxon>Bacillota</taxon>
        <taxon>Bacilli</taxon>
        <taxon>Bacillales</taxon>
        <taxon>Alicyclobacillaceae</taxon>
        <taxon>Tumebacillus</taxon>
    </lineage>
</organism>
<proteinExistence type="predicted"/>
<keyword evidence="1" id="KW-0812">Transmembrane</keyword>
<dbReference type="Proteomes" id="UP000195437">
    <property type="component" value="Chromosome"/>
</dbReference>
<dbReference type="RefSeq" id="WP_087458396.1">
    <property type="nucleotide sequence ID" value="NZ_CP021434.1"/>
</dbReference>
<keyword evidence="1" id="KW-1133">Transmembrane helix</keyword>
<accession>A0A1Y0ISS0</accession>
<dbReference type="KEGG" id="tum:CBW65_20275"/>
<dbReference type="AlphaFoldDB" id="A0A1Y0ISS0"/>